<accession>A0AAV5ABR2</accession>
<evidence type="ECO:0000259" key="1">
    <source>
        <dbReference type="Pfam" id="PF04183"/>
    </source>
</evidence>
<dbReference type="Pfam" id="PF06276">
    <property type="entry name" value="FhuF"/>
    <property type="match status" value="1"/>
</dbReference>
<evidence type="ECO:0000259" key="2">
    <source>
        <dbReference type="Pfam" id="PF06276"/>
    </source>
</evidence>
<dbReference type="InterPro" id="IPR007310">
    <property type="entry name" value="Aerobactin_biosyn_IucA/IucC_N"/>
</dbReference>
<protein>
    <submittedName>
        <fullName evidence="3">Uncharacterized protein</fullName>
    </submittedName>
</protein>
<dbReference type="PANTHER" id="PTHR34384">
    <property type="entry name" value="L-2,3-DIAMINOPROPANOATE--CITRATE LIGASE"/>
    <property type="match status" value="1"/>
</dbReference>
<dbReference type="GO" id="GO:0019290">
    <property type="term" value="P:siderophore biosynthetic process"/>
    <property type="evidence" value="ECO:0007669"/>
    <property type="project" value="InterPro"/>
</dbReference>
<feature type="domain" description="Aerobactin siderophore biosynthesis IucA/IucC N-terminal" evidence="1">
    <location>
        <begin position="218"/>
        <end position="436"/>
    </location>
</feature>
<dbReference type="GO" id="GO:0016881">
    <property type="term" value="F:acid-amino acid ligase activity"/>
    <property type="evidence" value="ECO:0007669"/>
    <property type="project" value="UniProtKB-ARBA"/>
</dbReference>
<dbReference type="PANTHER" id="PTHR34384:SF5">
    <property type="entry name" value="L-2,3-DIAMINOPROPANOATE--CITRATE LIGASE"/>
    <property type="match status" value="1"/>
</dbReference>
<dbReference type="Pfam" id="PF04183">
    <property type="entry name" value="IucA_IucC"/>
    <property type="match status" value="1"/>
</dbReference>
<organism evidence="3 4">
    <name type="scientific">Clathrus columnatus</name>
    <dbReference type="NCBI Taxonomy" id="1419009"/>
    <lineage>
        <taxon>Eukaryota</taxon>
        <taxon>Fungi</taxon>
        <taxon>Dikarya</taxon>
        <taxon>Basidiomycota</taxon>
        <taxon>Agaricomycotina</taxon>
        <taxon>Agaricomycetes</taxon>
        <taxon>Phallomycetidae</taxon>
        <taxon>Phallales</taxon>
        <taxon>Clathraceae</taxon>
        <taxon>Clathrus</taxon>
    </lineage>
</organism>
<proteinExistence type="predicted"/>
<keyword evidence="4" id="KW-1185">Reference proteome</keyword>
<comment type="caution">
    <text evidence="3">The sequence shown here is derived from an EMBL/GenBank/DDBJ whole genome shotgun (WGS) entry which is preliminary data.</text>
</comment>
<name>A0AAV5ABR2_9AGAM</name>
<gene>
    <name evidence="3" type="ORF">Clacol_004881</name>
</gene>
<dbReference type="EMBL" id="BPWL01000005">
    <property type="protein sequence ID" value="GJJ10654.1"/>
    <property type="molecule type" value="Genomic_DNA"/>
</dbReference>
<dbReference type="AlphaFoldDB" id="A0AAV5ABR2"/>
<feature type="domain" description="Aerobactin siderophore biosynthesis IucA/IucC-like C-terminal" evidence="2">
    <location>
        <begin position="464"/>
        <end position="571"/>
    </location>
</feature>
<dbReference type="InterPro" id="IPR022770">
    <property type="entry name" value="IucA/IucC-like_C"/>
</dbReference>
<dbReference type="Proteomes" id="UP001050691">
    <property type="component" value="Unassembled WGS sequence"/>
</dbReference>
<dbReference type="InterPro" id="IPR037455">
    <property type="entry name" value="LucA/IucC-like"/>
</dbReference>
<evidence type="ECO:0000313" key="3">
    <source>
        <dbReference type="EMBL" id="GJJ10654.1"/>
    </source>
</evidence>
<reference evidence="3" key="1">
    <citation type="submission" date="2021-10" db="EMBL/GenBank/DDBJ databases">
        <title>De novo Genome Assembly of Clathrus columnatus (Basidiomycota, Fungi) Using Illumina and Nanopore Sequence Data.</title>
        <authorList>
            <person name="Ogiso-Tanaka E."/>
            <person name="Itagaki H."/>
            <person name="Hosoya T."/>
            <person name="Hosaka K."/>
        </authorList>
    </citation>
    <scope>NUCLEOTIDE SEQUENCE</scope>
    <source>
        <strain evidence="3">MO-923</strain>
    </source>
</reference>
<dbReference type="Gene3D" id="1.10.510.40">
    <property type="match status" value="1"/>
</dbReference>
<sequence length="636" mass="71365">MHTQTSLSPADRASFAVSSRLLSCVVTESLLRAIFVPVNPNSAAAESGTCGACVILSNKASQSNVPLGRPYHPTDIFLLVSLRYPPILKPSVPALTMETEVGLVDPSDMLPWIYEIKEEPSSHHSKLSLKPDYLNDFVSSLPTQFCNVTQHTIVFSSLDPLYIWEKISADLGLDDESRMNIAEELRSSMDWQIINAGLPSEIAYEERRTRPTLTSSQLEWERALVEGHSTHPMHRARRTISPLPIIIPGQYDYYKPRVRFAWVPREQLLLQGEFEELLQSLRNSAEQNAGDVLEDLPDHVLFPIHELQIPNIATKFSDAVILPEKYYVVASAQASIRTLTLPSSGNLTLKTAVGVKISSALRTISHFTAYFSPKFGRDIVPKLAINSNVLIIENEVASAVYNHNDPDIAKHCTAMLRITYDGSEKGDKVIPAAVLIESAYQDENDGIPAAVTALSLDSDSKRYAFLERYINLVFDAFIPPLLINCVAFEAHGQNTLARFDQETGELKGFVYRDFGGLRIHAPTLYESTGILIDTLPNHCVLVDNVEEAYRKSYHTLIHCHVQRLIRVLGFHHDGRGWCLVRDALSARIPPETRLWDSWLNPERQTVMGKSLLRMKMAGVYRDAVYEEIPNLIHYRP</sequence>
<evidence type="ECO:0000313" key="4">
    <source>
        <dbReference type="Proteomes" id="UP001050691"/>
    </source>
</evidence>